<dbReference type="Gene3D" id="3.40.50.2300">
    <property type="match status" value="2"/>
</dbReference>
<dbReference type="InterPro" id="IPR010982">
    <property type="entry name" value="Lambda_DNA-bd_dom_sf"/>
</dbReference>
<dbReference type="SMART" id="SM00354">
    <property type="entry name" value="HTH_LACI"/>
    <property type="match status" value="1"/>
</dbReference>
<keyword evidence="6" id="KW-1185">Reference proteome</keyword>
<accession>U7VEK9</accession>
<evidence type="ECO:0000313" key="6">
    <source>
        <dbReference type="Proteomes" id="UP000017081"/>
    </source>
</evidence>
<dbReference type="GO" id="GO:0000976">
    <property type="term" value="F:transcription cis-regulatory region binding"/>
    <property type="evidence" value="ECO:0007669"/>
    <property type="project" value="TreeGrafter"/>
</dbReference>
<dbReference type="InterPro" id="IPR046335">
    <property type="entry name" value="LacI/GalR-like_sensor"/>
</dbReference>
<keyword evidence="3" id="KW-0804">Transcription</keyword>
<organism evidence="5 6">
    <name type="scientific">Cetobacterium somerae ATCC BAA-474</name>
    <dbReference type="NCBI Taxonomy" id="1319815"/>
    <lineage>
        <taxon>Bacteria</taxon>
        <taxon>Fusobacteriati</taxon>
        <taxon>Fusobacteriota</taxon>
        <taxon>Fusobacteriia</taxon>
        <taxon>Fusobacteriales</taxon>
        <taxon>Fusobacteriaceae</taxon>
        <taxon>Cetobacterium</taxon>
    </lineage>
</organism>
<proteinExistence type="predicted"/>
<dbReference type="GO" id="GO:0003700">
    <property type="term" value="F:DNA-binding transcription factor activity"/>
    <property type="evidence" value="ECO:0007669"/>
    <property type="project" value="TreeGrafter"/>
</dbReference>
<dbReference type="Proteomes" id="UP000017081">
    <property type="component" value="Unassembled WGS sequence"/>
</dbReference>
<dbReference type="eggNOG" id="COG1609">
    <property type="taxonomic scope" value="Bacteria"/>
</dbReference>
<dbReference type="Pfam" id="PF00356">
    <property type="entry name" value="LacI"/>
    <property type="match status" value="1"/>
</dbReference>
<dbReference type="RefSeq" id="WP_023050407.1">
    <property type="nucleotide sequence ID" value="NZ_CP173065.2"/>
</dbReference>
<dbReference type="SUPFAM" id="SSF53822">
    <property type="entry name" value="Periplasmic binding protein-like I"/>
    <property type="match status" value="1"/>
</dbReference>
<sequence>MKNKRITMTEIASLVGVSQATVSRAINQPEKVKPELREKILYFIDKYKFVPNENAKTMRGVGSKILGLIVFSFSNHYYLDMIKYAEKLAREKGYSLLVMNSEKNADFELEHIKMMLARNVEGILITPVDGKNLDFLETTDVPFVALNEDFPGHNYVTTSLNEGGEIAANHLINEGYKNIGYIGGDSKKYHPKLEGIKKILKENGIYFKPNWFVKMDTINLTGNEINTLFESKKTLCDAYIASNDEVACLFLKKANEFGYKIPEDIALVGFDNTIVSKLLDITSITQPTEEMVRIGIEIIFNNEKVKKGVKLSPCIEVRKSSLK</sequence>
<keyword evidence="2" id="KW-0238">DNA-binding</keyword>
<protein>
    <recommendedName>
        <fullName evidence="4">HTH lacI-type domain-containing protein</fullName>
    </recommendedName>
</protein>
<dbReference type="Gene3D" id="1.10.260.40">
    <property type="entry name" value="lambda repressor-like DNA-binding domains"/>
    <property type="match status" value="1"/>
</dbReference>
<dbReference type="SUPFAM" id="SSF47413">
    <property type="entry name" value="lambda repressor-like DNA-binding domains"/>
    <property type="match status" value="1"/>
</dbReference>
<dbReference type="EMBL" id="AXZF01000031">
    <property type="protein sequence ID" value="ERT69228.1"/>
    <property type="molecule type" value="Genomic_DNA"/>
</dbReference>
<dbReference type="HOGENOM" id="CLU_037628_6_0_0"/>
<dbReference type="InterPro" id="IPR028082">
    <property type="entry name" value="Peripla_BP_I"/>
</dbReference>
<reference evidence="5 6" key="1">
    <citation type="submission" date="2013-08" db="EMBL/GenBank/DDBJ databases">
        <authorList>
            <person name="Weinstock G."/>
            <person name="Sodergren E."/>
            <person name="Wylie T."/>
            <person name="Fulton L."/>
            <person name="Fulton R."/>
            <person name="Fronick C."/>
            <person name="O'Laughlin M."/>
            <person name="Godfrey J."/>
            <person name="Miner T."/>
            <person name="Herter B."/>
            <person name="Appelbaum E."/>
            <person name="Cordes M."/>
            <person name="Lek S."/>
            <person name="Wollam A."/>
            <person name="Pepin K.H."/>
            <person name="Palsikar V.B."/>
            <person name="Mitreva M."/>
            <person name="Wilson R.K."/>
        </authorList>
    </citation>
    <scope>NUCLEOTIDE SEQUENCE [LARGE SCALE GENOMIC DNA]</scope>
    <source>
        <strain evidence="5 6">ATCC BAA-474</strain>
    </source>
</reference>
<dbReference type="CDD" id="cd06267">
    <property type="entry name" value="PBP1_LacI_sugar_binding-like"/>
    <property type="match status" value="1"/>
</dbReference>
<comment type="caution">
    <text evidence="5">The sequence shown here is derived from an EMBL/GenBank/DDBJ whole genome shotgun (WGS) entry which is preliminary data.</text>
</comment>
<dbReference type="STRING" id="1319815.HMPREF0202_00862"/>
<dbReference type="PROSITE" id="PS00356">
    <property type="entry name" value="HTH_LACI_1"/>
    <property type="match status" value="1"/>
</dbReference>
<dbReference type="PANTHER" id="PTHR30146:SF154">
    <property type="entry name" value="TRANSCRIPTION REGULATOR, MEMBER OF GALR FAMILY"/>
    <property type="match status" value="1"/>
</dbReference>
<evidence type="ECO:0000259" key="4">
    <source>
        <dbReference type="PROSITE" id="PS50932"/>
    </source>
</evidence>
<feature type="domain" description="HTH lacI-type" evidence="4">
    <location>
        <begin position="6"/>
        <end position="60"/>
    </location>
</feature>
<dbReference type="PANTHER" id="PTHR30146">
    <property type="entry name" value="LACI-RELATED TRANSCRIPTIONAL REPRESSOR"/>
    <property type="match status" value="1"/>
</dbReference>
<evidence type="ECO:0000313" key="5">
    <source>
        <dbReference type="EMBL" id="ERT69228.1"/>
    </source>
</evidence>
<dbReference type="InterPro" id="IPR000843">
    <property type="entry name" value="HTH_LacI"/>
</dbReference>
<evidence type="ECO:0000256" key="2">
    <source>
        <dbReference type="ARBA" id="ARBA00023125"/>
    </source>
</evidence>
<dbReference type="PROSITE" id="PS50932">
    <property type="entry name" value="HTH_LACI_2"/>
    <property type="match status" value="1"/>
</dbReference>
<dbReference type="AlphaFoldDB" id="U7VEK9"/>
<name>U7VEK9_9FUSO</name>
<gene>
    <name evidence="5" type="ORF">HMPREF0202_00862</name>
</gene>
<evidence type="ECO:0000256" key="1">
    <source>
        <dbReference type="ARBA" id="ARBA00023015"/>
    </source>
</evidence>
<keyword evidence="1" id="KW-0805">Transcription regulation</keyword>
<dbReference type="CDD" id="cd01392">
    <property type="entry name" value="HTH_LacI"/>
    <property type="match status" value="1"/>
</dbReference>
<evidence type="ECO:0000256" key="3">
    <source>
        <dbReference type="ARBA" id="ARBA00023163"/>
    </source>
</evidence>
<dbReference type="Pfam" id="PF13377">
    <property type="entry name" value="Peripla_BP_3"/>
    <property type="match status" value="1"/>
</dbReference>